<evidence type="ECO:0000313" key="4">
    <source>
        <dbReference type="Proteomes" id="UP001596328"/>
    </source>
</evidence>
<evidence type="ECO:0000259" key="2">
    <source>
        <dbReference type="Pfam" id="PF00496"/>
    </source>
</evidence>
<keyword evidence="4" id="KW-1185">Reference proteome</keyword>
<comment type="caution">
    <text evidence="3">The sequence shown here is derived from an EMBL/GenBank/DDBJ whole genome shotgun (WGS) entry which is preliminary data.</text>
</comment>
<dbReference type="AlphaFoldDB" id="A0ABD5RW95"/>
<sequence length="632" mass="68868">MGKVYYKWSTIPGAGQRGLTKMNTESPQQQVTNRRAYLAKLGAVSGAALAGCSGQEESEGTGGMDNGSGNANSGGGNGELGEIVPQITIKYPSGLSSLTPVAESALPIIQNNIQDILGVPVEILPAGVGSNVNDIINDARKAHFQFLSVSEDPSRLDPNNLLSFFTIDGAGAGPPLNWNHYANCEYTQAVQNQASAASENKREEYVHKAIRIASQDIQSINLTSDTVYGAYRADQIQLADTGSAGLTKTNPGPLISSQPTNADAKSTDITSDVIASKNHLTTQAITGFLFVNNTVYSPLLRYNKNRELVTALAEDYTVNNSFQQFTFNLRDTTFQNGDPVTAEDVKWTYEFYTNNTDQFPTARSLPFDSINVVDERTVEFNFSNSIPYFHRTVVSRLGILPKDVWLNGGAQENPQDVTLNSVIGSGPYEVTNFEAGSLIQTDSIQDHWDDPSGPFRLRSFQDSTSKLRAFQSGDLNLLLDLAPDQAKNIRDQTDDAGEVVTVDSFIPIWLHPFMHIAPGKFREFRLATSQAIDRQRISQVALYGDANPELVSSILSPSHPWYPDDGEGMTQIADSPTSNPESAKQVLSEAGWGWDGNGRLHYPPDADLAPLWPQGEGPEEYPDRFPCAGEEN</sequence>
<evidence type="ECO:0000313" key="3">
    <source>
        <dbReference type="EMBL" id="MFC6723714.1"/>
    </source>
</evidence>
<feature type="compositionally biased region" description="Gly residues" evidence="1">
    <location>
        <begin position="60"/>
        <end position="79"/>
    </location>
</feature>
<feature type="compositionally biased region" description="Polar residues" evidence="1">
    <location>
        <begin position="572"/>
        <end position="582"/>
    </location>
</feature>
<feature type="region of interest" description="Disordered" evidence="1">
    <location>
        <begin position="52"/>
        <end position="79"/>
    </location>
</feature>
<reference evidence="3 4" key="1">
    <citation type="journal article" date="2019" name="Int. J. Syst. Evol. Microbiol.">
        <title>The Global Catalogue of Microorganisms (GCM) 10K type strain sequencing project: providing services to taxonomists for standard genome sequencing and annotation.</title>
        <authorList>
            <consortium name="The Broad Institute Genomics Platform"/>
            <consortium name="The Broad Institute Genome Sequencing Center for Infectious Disease"/>
            <person name="Wu L."/>
            <person name="Ma J."/>
        </authorList>
    </citation>
    <scope>NUCLEOTIDE SEQUENCE [LARGE SCALE GENOMIC DNA]</scope>
    <source>
        <strain evidence="3 4">NBRC 111368</strain>
    </source>
</reference>
<accession>A0ABD5RW95</accession>
<feature type="domain" description="Solute-binding protein family 5" evidence="2">
    <location>
        <begin position="307"/>
        <end position="599"/>
    </location>
</feature>
<dbReference type="PANTHER" id="PTHR30290">
    <property type="entry name" value="PERIPLASMIC BINDING COMPONENT OF ABC TRANSPORTER"/>
    <property type="match status" value="1"/>
</dbReference>
<protein>
    <submittedName>
        <fullName evidence="3">ABC transporter substrate-binding protein</fullName>
    </submittedName>
</protein>
<gene>
    <name evidence="3" type="ORF">ACFQE1_04810</name>
</gene>
<dbReference type="InterPro" id="IPR039424">
    <property type="entry name" value="SBP_5"/>
</dbReference>
<dbReference type="SUPFAM" id="SSF53850">
    <property type="entry name" value="Periplasmic binding protein-like II"/>
    <property type="match status" value="2"/>
</dbReference>
<dbReference type="Pfam" id="PF00496">
    <property type="entry name" value="SBP_bac_5"/>
    <property type="match status" value="1"/>
</dbReference>
<dbReference type="CDD" id="cd00995">
    <property type="entry name" value="PBP2_NikA_DppA_OppA_like"/>
    <property type="match status" value="1"/>
</dbReference>
<name>A0ABD5RW95_9EURY</name>
<evidence type="ECO:0000256" key="1">
    <source>
        <dbReference type="SAM" id="MobiDB-lite"/>
    </source>
</evidence>
<feature type="region of interest" description="Disordered" evidence="1">
    <location>
        <begin position="566"/>
        <end position="632"/>
    </location>
</feature>
<dbReference type="EMBL" id="JBHSWU010000039">
    <property type="protein sequence ID" value="MFC6723714.1"/>
    <property type="molecule type" value="Genomic_DNA"/>
</dbReference>
<organism evidence="3 4">
    <name type="scientific">Halobium palmae</name>
    <dbReference type="NCBI Taxonomy" id="1776492"/>
    <lineage>
        <taxon>Archaea</taxon>
        <taxon>Methanobacteriati</taxon>
        <taxon>Methanobacteriota</taxon>
        <taxon>Stenosarchaea group</taxon>
        <taxon>Halobacteria</taxon>
        <taxon>Halobacteriales</taxon>
        <taxon>Haloferacaceae</taxon>
        <taxon>Halobium</taxon>
    </lineage>
</organism>
<dbReference type="InterPro" id="IPR000914">
    <property type="entry name" value="SBP_5_dom"/>
</dbReference>
<dbReference type="Proteomes" id="UP001596328">
    <property type="component" value="Unassembled WGS sequence"/>
</dbReference>
<proteinExistence type="predicted"/>
<dbReference type="Gene3D" id="3.10.105.10">
    <property type="entry name" value="Dipeptide-binding Protein, Domain 3"/>
    <property type="match status" value="2"/>
</dbReference>
<dbReference type="Gene3D" id="3.40.190.10">
    <property type="entry name" value="Periplasmic binding protein-like II"/>
    <property type="match status" value="1"/>
</dbReference>